<dbReference type="EMBL" id="SOSA01000193">
    <property type="protein sequence ID" value="THC94711.1"/>
    <property type="molecule type" value="Genomic_DNA"/>
</dbReference>
<dbReference type="Proteomes" id="UP000308092">
    <property type="component" value="Unassembled WGS sequence"/>
</dbReference>
<feature type="compositionally biased region" description="Basic and acidic residues" evidence="1">
    <location>
        <begin position="246"/>
        <end position="258"/>
    </location>
</feature>
<reference evidence="2 3" key="1">
    <citation type="submission" date="2019-03" db="EMBL/GenBank/DDBJ databases">
        <title>The genome sequence of a newly discovered highly antifungal drug resistant Aspergillus species, Aspergillus tanneri NIH 1004.</title>
        <authorList>
            <person name="Mounaud S."/>
            <person name="Singh I."/>
            <person name="Joardar V."/>
            <person name="Pakala S."/>
            <person name="Pakala S."/>
            <person name="Venepally P."/>
            <person name="Hoover J."/>
            <person name="Nierman W."/>
            <person name="Chung J."/>
            <person name="Losada L."/>
        </authorList>
    </citation>
    <scope>NUCLEOTIDE SEQUENCE [LARGE SCALE GENOMIC DNA]</scope>
    <source>
        <strain evidence="2 3">NIH1004</strain>
    </source>
</reference>
<feature type="compositionally biased region" description="Low complexity" evidence="1">
    <location>
        <begin position="59"/>
        <end position="110"/>
    </location>
</feature>
<organism evidence="2 3">
    <name type="scientific">Aspergillus tanneri</name>
    <dbReference type="NCBI Taxonomy" id="1220188"/>
    <lineage>
        <taxon>Eukaryota</taxon>
        <taxon>Fungi</taxon>
        <taxon>Dikarya</taxon>
        <taxon>Ascomycota</taxon>
        <taxon>Pezizomycotina</taxon>
        <taxon>Eurotiomycetes</taxon>
        <taxon>Eurotiomycetidae</taxon>
        <taxon>Eurotiales</taxon>
        <taxon>Aspergillaceae</taxon>
        <taxon>Aspergillus</taxon>
        <taxon>Aspergillus subgen. Circumdati</taxon>
    </lineage>
</organism>
<evidence type="ECO:0000313" key="2">
    <source>
        <dbReference type="EMBL" id="THC94711.1"/>
    </source>
</evidence>
<feature type="compositionally biased region" description="Basic and acidic residues" evidence="1">
    <location>
        <begin position="1"/>
        <end position="10"/>
    </location>
</feature>
<comment type="caution">
    <text evidence="2">The sequence shown here is derived from an EMBL/GenBank/DDBJ whole genome shotgun (WGS) entry which is preliminary data.</text>
</comment>
<feature type="compositionally biased region" description="Pro residues" evidence="1">
    <location>
        <begin position="815"/>
        <end position="828"/>
    </location>
</feature>
<accession>A0A4S3JN01</accession>
<name>A0A4S3JN01_9EURO</name>
<dbReference type="VEuPathDB" id="FungiDB:EYZ11_005822"/>
<feature type="region of interest" description="Disordered" evidence="1">
    <location>
        <begin position="1"/>
        <end position="464"/>
    </location>
</feature>
<feature type="compositionally biased region" description="Basic and acidic residues" evidence="1">
    <location>
        <begin position="366"/>
        <end position="378"/>
    </location>
</feature>
<feature type="compositionally biased region" description="Polar residues" evidence="1">
    <location>
        <begin position="46"/>
        <end position="58"/>
    </location>
</feature>
<feature type="compositionally biased region" description="Acidic residues" evidence="1">
    <location>
        <begin position="581"/>
        <end position="593"/>
    </location>
</feature>
<feature type="region of interest" description="Disordered" evidence="1">
    <location>
        <begin position="579"/>
        <end position="598"/>
    </location>
</feature>
<feature type="region of interest" description="Disordered" evidence="1">
    <location>
        <begin position="732"/>
        <end position="758"/>
    </location>
</feature>
<dbReference type="AlphaFoldDB" id="A0A4S3JN01"/>
<feature type="compositionally biased region" description="Pro residues" evidence="1">
    <location>
        <begin position="788"/>
        <end position="805"/>
    </location>
</feature>
<feature type="compositionally biased region" description="Basic and acidic residues" evidence="1">
    <location>
        <begin position="438"/>
        <end position="450"/>
    </location>
</feature>
<feature type="compositionally biased region" description="Basic and acidic residues" evidence="1">
    <location>
        <begin position="214"/>
        <end position="223"/>
    </location>
</feature>
<protein>
    <submittedName>
        <fullName evidence="2">Uncharacterized protein</fullName>
    </submittedName>
</protein>
<gene>
    <name evidence="2" type="ORF">EYZ11_005822</name>
</gene>
<feature type="compositionally biased region" description="Low complexity" evidence="1">
    <location>
        <begin position="120"/>
        <end position="132"/>
    </location>
</feature>
<feature type="compositionally biased region" description="Pro residues" evidence="1">
    <location>
        <begin position="742"/>
        <end position="753"/>
    </location>
</feature>
<dbReference type="STRING" id="1220188.A0A4S3JN01"/>
<evidence type="ECO:0000256" key="1">
    <source>
        <dbReference type="SAM" id="MobiDB-lite"/>
    </source>
</evidence>
<feature type="compositionally biased region" description="Polar residues" evidence="1">
    <location>
        <begin position="133"/>
        <end position="143"/>
    </location>
</feature>
<feature type="region of interest" description="Disordered" evidence="1">
    <location>
        <begin position="770"/>
        <end position="828"/>
    </location>
</feature>
<proteinExistence type="predicted"/>
<feature type="compositionally biased region" description="Basic residues" evidence="1">
    <location>
        <begin position="399"/>
        <end position="411"/>
    </location>
</feature>
<sequence length="828" mass="88873">MAGVKRKIEAPKGSATMSSGGPPSTPLNIHHSAVGDTSHIRVTRSLRASQDARANQTENNKSNTQTPTNNSNNNKSGPSRPSRIITLSTRAARANTAAHNASAVANSSKSTTRETRASRTRAAAPAAPVASTQVDGTASSNVPETPRSKRVKRGSVAEETPRTTRQSARLRPHFHPVAGENAPSEADIAPKRPEEASPSVSIASVSRTRKRSRQTVDETKEPVYDGAPDAAITVVKVSPRSVTTAENDKETKPMDAEASRAPSAGPSQPVEEVREVPAAQKDNDEASMLAAADEAVSPTTKPTSPLAKRKRKSSEIEGPNAADPANLADSPSKKPKLEDGVQDLEQQLQGGPDAKTESQSPADGAAENKTDTESRQITEEAEGSTSEIATGPAVAKVVRPSRNRGRGRGGRSRAAARFASSKRGRGSTRSARGGRSGRQYDRSSDVELERSPSPSAATQKLRDRQRELDKAFRRLAAAQRLALAVLASQSEKKLSLDKNAHINVPEYDEISSLLKDRLRGRLEVFYREYELKVEQENRLFTANKEAIEERFRAAARNIQEEHFHASQGDYMAFVEGRRAAEDDEHTETDGSETEAERGPIIPPAKEFVRGFNSSFVQDTAGAAAYERGHAGWDDFVQRAKLGDDIDPQMKEMGNAGPFSGLSAREIIDLLLQATGIVEVRQGGAIEKQAPPVVANVRPTALSALADIAAAELPRPSISQATPRLPAHRNILPQPQVAHGPTDPRPFVLPPPTPHRQGSRRLLPAAQQIPPINEQLGLPDPFASRGGPPQLPPPPGSNFQRPPPPGYLAGHHPSPLYFPPPPPGPRPPY</sequence>
<keyword evidence="3" id="KW-1185">Reference proteome</keyword>
<evidence type="ECO:0000313" key="3">
    <source>
        <dbReference type="Proteomes" id="UP000308092"/>
    </source>
</evidence>